<proteinExistence type="predicted"/>
<keyword evidence="2" id="KW-0315">Glutamine amidotransferase</keyword>
<sequence>MPHYLVAQSELPEQREARRQRAGKSAGETYAATLRQMRPGAMVSLISPADEDAVILSQSELATFDAVFLTGSPMHVYNQTPPVERQLAFMRAVFASGVPSFGSCAGLQVAVAAAGGRVRKMPERMEAGIARRISATEAGQTHPMLKGRPPSWDAVAVHGDEVEELPLGATLLASNGATRVQAAEIRYDQGVFWGVQYHPELALEELAIALRSQAADIVEAGLADDQDDVLSHADTIEALHRDPASRALRWQIGVDGEFADQEGRRREITNFLESLSELRGCSGV</sequence>
<dbReference type="AlphaFoldDB" id="A0A5C4MMP2"/>
<reference evidence="2 3" key="1">
    <citation type="submission" date="2019-06" db="EMBL/GenBank/DDBJ databases">
        <title>YIM 131921 draft genome.</title>
        <authorList>
            <person name="Jiang L."/>
        </authorList>
    </citation>
    <scope>NUCLEOTIDE SEQUENCE [LARGE SCALE GENOMIC DNA]</scope>
    <source>
        <strain evidence="2 3">YIM 131921</strain>
    </source>
</reference>
<keyword evidence="2" id="KW-0808">Transferase</keyword>
<dbReference type="PANTHER" id="PTHR42695:SF5">
    <property type="entry name" value="GLUTAMINE AMIDOTRANSFERASE YLR126C-RELATED"/>
    <property type="match status" value="1"/>
</dbReference>
<dbReference type="Pfam" id="PF00117">
    <property type="entry name" value="GATase"/>
    <property type="match status" value="1"/>
</dbReference>
<name>A0A5C4MMP2_9RHOB</name>
<dbReference type="Proteomes" id="UP000305887">
    <property type="component" value="Unassembled WGS sequence"/>
</dbReference>
<dbReference type="InterPro" id="IPR029062">
    <property type="entry name" value="Class_I_gatase-like"/>
</dbReference>
<dbReference type="EMBL" id="VDFU01000052">
    <property type="protein sequence ID" value="TNC45003.1"/>
    <property type="molecule type" value="Genomic_DNA"/>
</dbReference>
<dbReference type="GO" id="GO:0005829">
    <property type="term" value="C:cytosol"/>
    <property type="evidence" value="ECO:0007669"/>
    <property type="project" value="TreeGrafter"/>
</dbReference>
<dbReference type="OrthoDB" id="9813383at2"/>
<dbReference type="Gene3D" id="3.40.50.880">
    <property type="match status" value="1"/>
</dbReference>
<dbReference type="PROSITE" id="PS51273">
    <property type="entry name" value="GATASE_TYPE_1"/>
    <property type="match status" value="1"/>
</dbReference>
<dbReference type="CDD" id="cd01741">
    <property type="entry name" value="GATase1_1"/>
    <property type="match status" value="1"/>
</dbReference>
<gene>
    <name evidence="2" type="ORF">FHG66_20425</name>
</gene>
<protein>
    <submittedName>
        <fullName evidence="2">Type 1 glutamine amidotransferase</fullName>
    </submittedName>
</protein>
<feature type="domain" description="Glutamine amidotransferase" evidence="1">
    <location>
        <begin position="46"/>
        <end position="205"/>
    </location>
</feature>
<dbReference type="InterPro" id="IPR044992">
    <property type="entry name" value="ChyE-like"/>
</dbReference>
<dbReference type="RefSeq" id="WP_139078994.1">
    <property type="nucleotide sequence ID" value="NZ_VDFU01000052.1"/>
</dbReference>
<dbReference type="SUPFAM" id="SSF52317">
    <property type="entry name" value="Class I glutamine amidotransferase-like"/>
    <property type="match status" value="1"/>
</dbReference>
<dbReference type="PANTHER" id="PTHR42695">
    <property type="entry name" value="GLUTAMINE AMIDOTRANSFERASE YLR126C-RELATED"/>
    <property type="match status" value="1"/>
</dbReference>
<keyword evidence="3" id="KW-1185">Reference proteome</keyword>
<evidence type="ECO:0000259" key="1">
    <source>
        <dbReference type="Pfam" id="PF00117"/>
    </source>
</evidence>
<dbReference type="GO" id="GO:0016740">
    <property type="term" value="F:transferase activity"/>
    <property type="evidence" value="ECO:0007669"/>
    <property type="project" value="UniProtKB-KW"/>
</dbReference>
<evidence type="ECO:0000313" key="3">
    <source>
        <dbReference type="Proteomes" id="UP000305887"/>
    </source>
</evidence>
<comment type="caution">
    <text evidence="2">The sequence shown here is derived from an EMBL/GenBank/DDBJ whole genome shotgun (WGS) entry which is preliminary data.</text>
</comment>
<evidence type="ECO:0000313" key="2">
    <source>
        <dbReference type="EMBL" id="TNC45003.1"/>
    </source>
</evidence>
<organism evidence="2 3">
    <name type="scientific">Rubellimicrobium rubrum</name>
    <dbReference type="NCBI Taxonomy" id="2585369"/>
    <lineage>
        <taxon>Bacteria</taxon>
        <taxon>Pseudomonadati</taxon>
        <taxon>Pseudomonadota</taxon>
        <taxon>Alphaproteobacteria</taxon>
        <taxon>Rhodobacterales</taxon>
        <taxon>Roseobacteraceae</taxon>
        <taxon>Rubellimicrobium</taxon>
    </lineage>
</organism>
<dbReference type="InterPro" id="IPR017926">
    <property type="entry name" value="GATASE"/>
</dbReference>
<accession>A0A5C4MMP2</accession>